<reference evidence="7 8" key="1">
    <citation type="submission" date="2017-11" db="EMBL/GenBank/DDBJ databases">
        <title>Understudied soil microbes with underappreciated capabilities: Untangling the Clostridium saccharolyticum group.</title>
        <authorList>
            <person name="Leschine S."/>
        </authorList>
    </citation>
    <scope>NUCLEOTIDE SEQUENCE [LARGE SCALE GENOMIC DNA]</scope>
    <source>
        <strain evidence="7 8">18A</strain>
    </source>
</reference>
<dbReference type="InterPro" id="IPR003439">
    <property type="entry name" value="ABC_transporter-like_ATP-bd"/>
</dbReference>
<dbReference type="InterPro" id="IPR017911">
    <property type="entry name" value="MacB-like_ATP-bd"/>
</dbReference>
<dbReference type="InterPro" id="IPR003593">
    <property type="entry name" value="AAA+_ATPase"/>
</dbReference>
<feature type="region of interest" description="Disordered" evidence="5">
    <location>
        <begin position="231"/>
        <end position="251"/>
    </location>
</feature>
<dbReference type="Gene3D" id="3.40.50.300">
    <property type="entry name" value="P-loop containing nucleotide triphosphate hydrolases"/>
    <property type="match status" value="1"/>
</dbReference>
<dbReference type="GO" id="GO:0022857">
    <property type="term" value="F:transmembrane transporter activity"/>
    <property type="evidence" value="ECO:0007669"/>
    <property type="project" value="UniProtKB-ARBA"/>
</dbReference>
<dbReference type="Proteomes" id="UP000231092">
    <property type="component" value="Unassembled WGS sequence"/>
</dbReference>
<dbReference type="GO" id="GO:0098796">
    <property type="term" value="C:membrane protein complex"/>
    <property type="evidence" value="ECO:0007669"/>
    <property type="project" value="UniProtKB-ARBA"/>
</dbReference>
<dbReference type="EMBL" id="PGET01000001">
    <property type="protein sequence ID" value="PJJ27958.1"/>
    <property type="molecule type" value="Genomic_DNA"/>
</dbReference>
<dbReference type="SMART" id="SM00382">
    <property type="entry name" value="AAA"/>
    <property type="match status" value="1"/>
</dbReference>
<evidence type="ECO:0000256" key="4">
    <source>
        <dbReference type="ARBA" id="ARBA00022840"/>
    </source>
</evidence>
<dbReference type="AlphaFoldDB" id="A0A2M8Z3C3"/>
<dbReference type="PROSITE" id="PS00211">
    <property type="entry name" value="ABC_TRANSPORTER_1"/>
    <property type="match status" value="1"/>
</dbReference>
<name>A0A2M8Z3C3_9FIRM</name>
<evidence type="ECO:0000256" key="1">
    <source>
        <dbReference type="ARBA" id="ARBA00005417"/>
    </source>
</evidence>
<dbReference type="SUPFAM" id="SSF52540">
    <property type="entry name" value="P-loop containing nucleoside triphosphate hydrolases"/>
    <property type="match status" value="1"/>
</dbReference>
<evidence type="ECO:0000259" key="6">
    <source>
        <dbReference type="PROSITE" id="PS50893"/>
    </source>
</evidence>
<dbReference type="Pfam" id="PF00005">
    <property type="entry name" value="ABC_tran"/>
    <property type="match status" value="1"/>
</dbReference>
<evidence type="ECO:0000256" key="3">
    <source>
        <dbReference type="ARBA" id="ARBA00022741"/>
    </source>
</evidence>
<dbReference type="GO" id="GO:0005524">
    <property type="term" value="F:ATP binding"/>
    <property type="evidence" value="ECO:0007669"/>
    <property type="project" value="UniProtKB-KW"/>
</dbReference>
<evidence type="ECO:0000256" key="5">
    <source>
        <dbReference type="SAM" id="MobiDB-lite"/>
    </source>
</evidence>
<dbReference type="InterPro" id="IPR017871">
    <property type="entry name" value="ABC_transporter-like_CS"/>
</dbReference>
<accession>A0A2M8Z3C3</accession>
<dbReference type="PANTHER" id="PTHR42798:SF6">
    <property type="entry name" value="CELL DIVISION ATP-BINDING PROTEIN FTSE"/>
    <property type="match status" value="1"/>
</dbReference>
<sequence>MAERKSPMIQVKNLYKVYKVGNTKVYALNGVDFTINKGEFCAIVGPSGSGKSTLLNMLAGLEKPSKGEIVIGGSHIEKLSENQLVSFRRKHVGFIFQSYNLLQTMNAVENVAMPLSFRGVPKKTRNEKAKEYIKLVGLEKQMKHMANEMSGGQQQRVGIARALAVDPKIIFADEPTGNLDSKTTREILSLMQKIVREQNQTLVMVTHDNYIAKFADRQFHIVDGKIVKIEEQHHEEQHHEDTKEDMGYEEG</sequence>
<keyword evidence="2" id="KW-0813">Transport</keyword>
<gene>
    <name evidence="7" type="ORF">H171_1443</name>
</gene>
<organism evidence="7 8">
    <name type="scientific">[Clostridium] celerecrescens 18A</name>
    <dbReference type="NCBI Taxonomy" id="1286362"/>
    <lineage>
        <taxon>Bacteria</taxon>
        <taxon>Bacillati</taxon>
        <taxon>Bacillota</taxon>
        <taxon>Clostridia</taxon>
        <taxon>Lachnospirales</taxon>
        <taxon>Lachnospiraceae</taxon>
        <taxon>Lacrimispora</taxon>
    </lineage>
</organism>
<feature type="domain" description="ABC transporter" evidence="6">
    <location>
        <begin position="9"/>
        <end position="248"/>
    </location>
</feature>
<keyword evidence="4 7" id="KW-0067">ATP-binding</keyword>
<protein>
    <submittedName>
        <fullName evidence="7">Putative ABC transport system ATP-binding protein</fullName>
    </submittedName>
</protein>
<proteinExistence type="inferred from homology"/>
<dbReference type="PANTHER" id="PTHR42798">
    <property type="entry name" value="LIPOPROTEIN-RELEASING SYSTEM ATP-BINDING PROTEIN LOLD"/>
    <property type="match status" value="1"/>
</dbReference>
<dbReference type="CDD" id="cd03255">
    <property type="entry name" value="ABC_MJ0796_LolCDE_FtsE"/>
    <property type="match status" value="1"/>
</dbReference>
<evidence type="ECO:0000313" key="8">
    <source>
        <dbReference type="Proteomes" id="UP000231092"/>
    </source>
</evidence>
<comment type="similarity">
    <text evidence="1">Belongs to the ABC transporter superfamily.</text>
</comment>
<dbReference type="FunFam" id="3.40.50.300:FF:000032">
    <property type="entry name" value="Export ABC transporter ATP-binding protein"/>
    <property type="match status" value="1"/>
</dbReference>
<comment type="caution">
    <text evidence="7">The sequence shown here is derived from an EMBL/GenBank/DDBJ whole genome shotgun (WGS) entry which is preliminary data.</text>
</comment>
<dbReference type="GO" id="GO:0016887">
    <property type="term" value="F:ATP hydrolysis activity"/>
    <property type="evidence" value="ECO:0007669"/>
    <property type="project" value="InterPro"/>
</dbReference>
<evidence type="ECO:0000256" key="2">
    <source>
        <dbReference type="ARBA" id="ARBA00022448"/>
    </source>
</evidence>
<keyword evidence="3" id="KW-0547">Nucleotide-binding</keyword>
<dbReference type="PROSITE" id="PS50893">
    <property type="entry name" value="ABC_TRANSPORTER_2"/>
    <property type="match status" value="1"/>
</dbReference>
<dbReference type="InterPro" id="IPR027417">
    <property type="entry name" value="P-loop_NTPase"/>
</dbReference>
<evidence type="ECO:0000313" key="7">
    <source>
        <dbReference type="EMBL" id="PJJ27958.1"/>
    </source>
</evidence>